<dbReference type="AlphaFoldDB" id="A0A7G9GXA6"/>
<dbReference type="Proteomes" id="UP000515913">
    <property type="component" value="Chromosome"/>
</dbReference>
<dbReference type="GO" id="GO:0004519">
    <property type="term" value="F:endonuclease activity"/>
    <property type="evidence" value="ECO:0007669"/>
    <property type="project" value="UniProtKB-KW"/>
</dbReference>
<protein>
    <submittedName>
        <fullName evidence="5">Endonuclease/exonuclease/phosphatase family protein</fullName>
    </submittedName>
</protein>
<evidence type="ECO:0000313" key="5">
    <source>
        <dbReference type="EMBL" id="QNM15438.1"/>
    </source>
</evidence>
<keyword evidence="5" id="KW-0255">Endonuclease</keyword>
<keyword evidence="5" id="KW-0269">Exonuclease</keyword>
<keyword evidence="6" id="KW-1185">Reference proteome</keyword>
<sequence length="274" mass="31653">MKIVRTLMVYILLGISIFAQEAYVASFNTLRLGKNEKDYELTAKILAGFDLVGLIEVMNQEGVEDLVTALEKVTNTKWSYHISPYPVGKSSYKEYFAYVWKDDRVTPLKVRGYYPNEDKIFSRPPYGADFKIDNIDFTFVLAHSIFGKTEKVRRREAFRIEEVYEYFQDLDPIENDVIIAGDFNLSALDEAFENFLKHRDEITYTLDPRIKTTLGASKLASSYDNMFISKKYTGEFEGKSGAVDFTKENYKMMKKRVSDHLPIFIILNSSVDDD</sequence>
<dbReference type="GO" id="GO:0006308">
    <property type="term" value="P:DNA catabolic process"/>
    <property type="evidence" value="ECO:0007669"/>
    <property type="project" value="InterPro"/>
</dbReference>
<dbReference type="GO" id="GO:0004527">
    <property type="term" value="F:exonuclease activity"/>
    <property type="evidence" value="ECO:0007669"/>
    <property type="project" value="UniProtKB-KW"/>
</dbReference>
<dbReference type="InterPro" id="IPR016202">
    <property type="entry name" value="DNase_I"/>
</dbReference>
<dbReference type="RefSeq" id="WP_101473459.1">
    <property type="nucleotide sequence ID" value="NZ_CP060637.1"/>
</dbReference>
<dbReference type="InterPro" id="IPR036691">
    <property type="entry name" value="Endo/exonu/phosph_ase_sf"/>
</dbReference>
<organism evidence="5 6">
    <name type="scientific">Fusobacterium hominis</name>
    <dbReference type="NCBI Taxonomy" id="2764326"/>
    <lineage>
        <taxon>Bacteria</taxon>
        <taxon>Fusobacteriati</taxon>
        <taxon>Fusobacteriota</taxon>
        <taxon>Fusobacteriia</taxon>
        <taxon>Fusobacteriales</taxon>
        <taxon>Fusobacteriaceae</taxon>
        <taxon>Fusobacterium</taxon>
    </lineage>
</organism>
<dbReference type="Gene3D" id="3.60.10.10">
    <property type="entry name" value="Endonuclease/exonuclease/phosphatase"/>
    <property type="match status" value="1"/>
</dbReference>
<evidence type="ECO:0000256" key="1">
    <source>
        <dbReference type="ARBA" id="ARBA00007359"/>
    </source>
</evidence>
<feature type="domain" description="Endonuclease/exonuclease/phosphatase" evidence="4">
    <location>
        <begin position="25"/>
        <end position="208"/>
    </location>
</feature>
<gene>
    <name evidence="5" type="ORF">H9Q81_00940</name>
</gene>
<dbReference type="KEGG" id="fho:H9Q81_00940"/>
<dbReference type="CDD" id="cd10283">
    <property type="entry name" value="MnuA_DNase1-like"/>
    <property type="match status" value="1"/>
</dbReference>
<dbReference type="EMBL" id="CP060637">
    <property type="protein sequence ID" value="QNM15438.1"/>
    <property type="molecule type" value="Genomic_DNA"/>
</dbReference>
<dbReference type="Pfam" id="PF03372">
    <property type="entry name" value="Exo_endo_phos"/>
    <property type="match status" value="1"/>
</dbReference>
<reference evidence="5 6" key="1">
    <citation type="submission" date="2020-08" db="EMBL/GenBank/DDBJ databases">
        <authorList>
            <person name="Liu C."/>
            <person name="Sun Q."/>
        </authorList>
    </citation>
    <scope>NUCLEOTIDE SEQUENCE [LARGE SCALE GENOMIC DNA]</scope>
    <source>
        <strain evidence="5 6">NSJ-57</strain>
    </source>
</reference>
<evidence type="ECO:0000256" key="3">
    <source>
        <dbReference type="ARBA" id="ARBA00022801"/>
    </source>
</evidence>
<keyword evidence="2" id="KW-0540">Nuclease</keyword>
<dbReference type="GO" id="GO:0004536">
    <property type="term" value="F:DNA nuclease activity"/>
    <property type="evidence" value="ECO:0007669"/>
    <property type="project" value="InterPro"/>
</dbReference>
<dbReference type="SUPFAM" id="SSF56219">
    <property type="entry name" value="DNase I-like"/>
    <property type="match status" value="1"/>
</dbReference>
<evidence type="ECO:0000259" key="4">
    <source>
        <dbReference type="Pfam" id="PF03372"/>
    </source>
</evidence>
<dbReference type="SMART" id="SM00476">
    <property type="entry name" value="DNaseIc"/>
    <property type="match status" value="1"/>
</dbReference>
<dbReference type="InterPro" id="IPR005135">
    <property type="entry name" value="Endo/exonuclease/phosphatase"/>
</dbReference>
<comment type="similarity">
    <text evidence="1">Belongs to the DNase I family.</text>
</comment>
<proteinExistence type="inferred from homology"/>
<accession>A0A7G9GXA6</accession>
<dbReference type="PANTHER" id="PTHR11371:SF31">
    <property type="entry name" value="EXTRACELLULAR NUCLEASE"/>
    <property type="match status" value="1"/>
</dbReference>
<evidence type="ECO:0000256" key="2">
    <source>
        <dbReference type="ARBA" id="ARBA00022722"/>
    </source>
</evidence>
<evidence type="ECO:0000313" key="6">
    <source>
        <dbReference type="Proteomes" id="UP000515913"/>
    </source>
</evidence>
<keyword evidence="3" id="KW-0378">Hydrolase</keyword>
<dbReference type="PANTHER" id="PTHR11371">
    <property type="entry name" value="DEOXYRIBONUCLEASE"/>
    <property type="match status" value="1"/>
</dbReference>
<name>A0A7G9GXA6_9FUSO</name>